<evidence type="ECO:0000313" key="1">
    <source>
        <dbReference type="EMBL" id="QHS89934.1"/>
    </source>
</evidence>
<accession>A0A6C0BDQ4</accession>
<dbReference type="EMBL" id="MN739121">
    <property type="protein sequence ID" value="QHS89934.1"/>
    <property type="molecule type" value="Genomic_DNA"/>
</dbReference>
<proteinExistence type="predicted"/>
<dbReference type="AlphaFoldDB" id="A0A6C0BDQ4"/>
<organism evidence="1">
    <name type="scientific">viral metagenome</name>
    <dbReference type="NCBI Taxonomy" id="1070528"/>
    <lineage>
        <taxon>unclassified sequences</taxon>
        <taxon>metagenomes</taxon>
        <taxon>organismal metagenomes</taxon>
    </lineage>
</organism>
<protein>
    <submittedName>
        <fullName evidence="1">Uncharacterized protein</fullName>
    </submittedName>
</protein>
<reference evidence="1" key="1">
    <citation type="journal article" date="2020" name="Nature">
        <title>Giant virus diversity and host interactions through global metagenomics.</title>
        <authorList>
            <person name="Schulz F."/>
            <person name="Roux S."/>
            <person name="Paez-Espino D."/>
            <person name="Jungbluth S."/>
            <person name="Walsh D.A."/>
            <person name="Denef V.J."/>
            <person name="McMahon K.D."/>
            <person name="Konstantinidis K.T."/>
            <person name="Eloe-Fadrosh E.A."/>
            <person name="Kyrpides N.C."/>
            <person name="Woyke T."/>
        </authorList>
    </citation>
    <scope>NUCLEOTIDE SEQUENCE</scope>
    <source>
        <strain evidence="1">GVMAG-M-3300010160-4</strain>
    </source>
</reference>
<name>A0A6C0BDQ4_9ZZZZ</name>
<sequence length="279" mass="31947">MKININLTIKMSELNKTFVNIRLQDFLGLKYQLPKTVQIIPYAHIRSTDEIVAILTLNNLGVLTDFASSSFDNSNPYIYIQKNIYENSLGVIELSKEYIIENASISFVKSHDVSTNSDILFKHIPPVIFIRLDFERSEDLEELLIRFSFLFSKRIEGIVDNTTQTYNIIFINPTDLYYTCRGTTARRFDQLSGNTYDYDVKEDGFPADQRITTIYKSKSIYGDIPFGSNVNQFANCCPEVSFYRQVSSSLANSLLNFFDVELPILESKEKYGEVVVSGT</sequence>